<name>A0A836HHV3_9TRYP</name>
<sequence length="298" mass="32810">MRRGVTAACHCRQVSRTWQRAVEATGFRGRSAEKQSAATKAVPLLLPSAETPPPVAQPAQIAAFFLTSFDPFVFSYCAFDFPTILHCAAELDERELLDRPEALLMSPRSLCLRPNARFRFSVCRQQRLALVLQRLLHEHDNSERSPVRCAHALGVGCPLLVPFLRGVCLCVETQHPFAPQAAYVFEELLANGFVSPSLHLGGAYSDRRRALALLVQLAATEFGSESALLTGLLLAKKEAPPPAAAAVGRLVALTLAAADRRRLDWALKSRGAFQRKLKPKHGWTLGRPLLSSQQKKRM</sequence>
<proteinExistence type="predicted"/>
<organism evidence="1 2">
    <name type="scientific">Leishmania orientalis</name>
    <dbReference type="NCBI Taxonomy" id="2249476"/>
    <lineage>
        <taxon>Eukaryota</taxon>
        <taxon>Discoba</taxon>
        <taxon>Euglenozoa</taxon>
        <taxon>Kinetoplastea</taxon>
        <taxon>Metakinetoplastina</taxon>
        <taxon>Trypanosomatida</taxon>
        <taxon>Trypanosomatidae</taxon>
        <taxon>Leishmaniinae</taxon>
        <taxon>Leishmania</taxon>
    </lineage>
</organism>
<dbReference type="Proteomes" id="UP000674143">
    <property type="component" value="Chromosome 25"/>
</dbReference>
<dbReference type="RefSeq" id="XP_067062541.1">
    <property type="nucleotide sequence ID" value="XM_067206332.1"/>
</dbReference>
<dbReference type="AlphaFoldDB" id="A0A836HHV3"/>
<dbReference type="EMBL" id="JAFHLR010000025">
    <property type="protein sequence ID" value="KAG5477130.1"/>
    <property type="molecule type" value="Genomic_DNA"/>
</dbReference>
<dbReference type="GeneID" id="92360266"/>
<accession>A0A836HHV3</accession>
<protein>
    <submittedName>
        <fullName evidence="1">Uncharacterized protein</fullName>
    </submittedName>
</protein>
<dbReference type="KEGG" id="loi:92360266"/>
<comment type="caution">
    <text evidence="1">The sequence shown here is derived from an EMBL/GenBank/DDBJ whole genome shotgun (WGS) entry which is preliminary data.</text>
</comment>
<evidence type="ECO:0000313" key="2">
    <source>
        <dbReference type="Proteomes" id="UP000674143"/>
    </source>
</evidence>
<keyword evidence="2" id="KW-1185">Reference proteome</keyword>
<gene>
    <name evidence="1" type="ORF">LSCM4_04347</name>
</gene>
<evidence type="ECO:0000313" key="1">
    <source>
        <dbReference type="EMBL" id="KAG5477130.1"/>
    </source>
</evidence>
<reference evidence="1 2" key="1">
    <citation type="submission" date="2021-02" db="EMBL/GenBank/DDBJ databases">
        <title>Leishmania (Mundinia) orientalis Genome sequencing and assembly.</title>
        <authorList>
            <person name="Almutairi H."/>
            <person name="Gatherer D."/>
        </authorList>
    </citation>
    <scope>NUCLEOTIDE SEQUENCE [LARGE SCALE GENOMIC DNA]</scope>
    <source>
        <strain evidence="1">LSCM4</strain>
    </source>
</reference>